<reference evidence="12 13" key="1">
    <citation type="journal article" date="2024" name="Plant J.">
        <title>Genome sequences and population genomics reveal climatic adaptation and genomic divergence between two closely related sweetgum species.</title>
        <authorList>
            <person name="Xu W.Q."/>
            <person name="Ren C.Q."/>
            <person name="Zhang X.Y."/>
            <person name="Comes H.P."/>
            <person name="Liu X.H."/>
            <person name="Li Y.G."/>
            <person name="Kettle C.J."/>
            <person name="Jalonen R."/>
            <person name="Gaisberger H."/>
            <person name="Ma Y.Z."/>
            <person name="Qiu Y.X."/>
        </authorList>
    </citation>
    <scope>NUCLEOTIDE SEQUENCE [LARGE SCALE GENOMIC DNA]</scope>
    <source>
        <strain evidence="12">Hangzhou</strain>
    </source>
</reference>
<evidence type="ECO:0000256" key="9">
    <source>
        <dbReference type="PROSITE-ProRule" id="PRU00470"/>
    </source>
</evidence>
<evidence type="ECO:0000256" key="6">
    <source>
        <dbReference type="ARBA" id="ARBA00023125"/>
    </source>
</evidence>
<evidence type="ECO:0000256" key="10">
    <source>
        <dbReference type="SAM" id="MobiDB-lite"/>
    </source>
</evidence>
<evidence type="ECO:0000256" key="1">
    <source>
        <dbReference type="ARBA" id="ARBA00004123"/>
    </source>
</evidence>
<evidence type="ECO:0000313" key="12">
    <source>
        <dbReference type="EMBL" id="KAK9277244.1"/>
    </source>
</evidence>
<dbReference type="SUPFAM" id="SSF103612">
    <property type="entry name" value="SBT domain"/>
    <property type="match status" value="1"/>
</dbReference>
<name>A0AAP0RGE6_LIQFO</name>
<dbReference type="EMBL" id="JBBPBK010000010">
    <property type="protein sequence ID" value="KAK9277244.1"/>
    <property type="molecule type" value="Genomic_DNA"/>
</dbReference>
<proteinExistence type="predicted"/>
<dbReference type="FunFam" id="4.10.1100.10:FF:000001">
    <property type="entry name" value="Squamosa promoter-binding-like protein 14"/>
    <property type="match status" value="1"/>
</dbReference>
<organism evidence="12 13">
    <name type="scientific">Liquidambar formosana</name>
    <name type="common">Formosan gum</name>
    <dbReference type="NCBI Taxonomy" id="63359"/>
    <lineage>
        <taxon>Eukaryota</taxon>
        <taxon>Viridiplantae</taxon>
        <taxon>Streptophyta</taxon>
        <taxon>Embryophyta</taxon>
        <taxon>Tracheophyta</taxon>
        <taxon>Spermatophyta</taxon>
        <taxon>Magnoliopsida</taxon>
        <taxon>eudicotyledons</taxon>
        <taxon>Gunneridae</taxon>
        <taxon>Pentapetalae</taxon>
        <taxon>Saxifragales</taxon>
        <taxon>Altingiaceae</taxon>
        <taxon>Liquidambar</taxon>
    </lineage>
</organism>
<evidence type="ECO:0000256" key="2">
    <source>
        <dbReference type="ARBA" id="ARBA00022723"/>
    </source>
</evidence>
<evidence type="ECO:0000313" key="13">
    <source>
        <dbReference type="Proteomes" id="UP001415857"/>
    </source>
</evidence>
<keyword evidence="6" id="KW-0238">DNA-binding</keyword>
<evidence type="ECO:0000259" key="11">
    <source>
        <dbReference type="PROSITE" id="PS51141"/>
    </source>
</evidence>
<feature type="region of interest" description="Disordered" evidence="10">
    <location>
        <begin position="150"/>
        <end position="169"/>
    </location>
</feature>
<keyword evidence="13" id="KW-1185">Reference proteome</keyword>
<dbReference type="PANTHER" id="PTHR31251:SF221">
    <property type="entry name" value="SBP-TYPE DOMAIN-CONTAINING PROTEIN"/>
    <property type="match status" value="1"/>
</dbReference>
<keyword evidence="5" id="KW-0805">Transcription regulation</keyword>
<accession>A0AAP0RGE6</accession>
<dbReference type="Gene3D" id="4.10.1100.10">
    <property type="entry name" value="Transcription factor, SBP-box domain"/>
    <property type="match status" value="1"/>
</dbReference>
<comment type="caution">
    <text evidence="12">The sequence shown here is derived from an EMBL/GenBank/DDBJ whole genome shotgun (WGS) entry which is preliminary data.</text>
</comment>
<comment type="subcellular location">
    <subcellularLocation>
        <location evidence="1">Nucleus</location>
    </subcellularLocation>
</comment>
<dbReference type="InterPro" id="IPR004333">
    <property type="entry name" value="SBP_dom"/>
</dbReference>
<keyword evidence="3 9" id="KW-0863">Zinc-finger</keyword>
<feature type="domain" description="SBP-type" evidence="11">
    <location>
        <begin position="83"/>
        <end position="160"/>
    </location>
</feature>
<dbReference type="Pfam" id="PF03110">
    <property type="entry name" value="SBP"/>
    <property type="match status" value="1"/>
</dbReference>
<keyword evidence="4" id="KW-0862">Zinc</keyword>
<evidence type="ECO:0000256" key="8">
    <source>
        <dbReference type="ARBA" id="ARBA00023242"/>
    </source>
</evidence>
<dbReference type="GO" id="GO:0003677">
    <property type="term" value="F:DNA binding"/>
    <property type="evidence" value="ECO:0007669"/>
    <property type="project" value="UniProtKB-KW"/>
</dbReference>
<dbReference type="PANTHER" id="PTHR31251">
    <property type="entry name" value="SQUAMOSA PROMOTER-BINDING-LIKE PROTEIN 4"/>
    <property type="match status" value="1"/>
</dbReference>
<gene>
    <name evidence="12" type="ORF">L1049_006783</name>
</gene>
<sequence length="385" mass="42261">MGYNLKKSSWDLTELEKEGTPNTATIVSSGRQKTEGDCLADLKLGRFGDSVDRSKDPRLFVMESSSSSGSSKRARVPGSGTQVVSCLVDGCTSDLSKCRDYHRRHKVCELHSKTPKVTIGGQEQRFCQQCSRFHSLVEFDEGKRSCRKRLDGHNRRRRKPQPDSLSLNSGRFLSTHQGARFFPFSGPQIFPTSSMVTSAWDVSVKAESDAMLYNSHSQFNFIDRKNSFPISFSHSYKGGKQFPFLQGTDSTLPGASSSVCQQLLDPNSTSKNHGRSHKMFSDRAANQVINSDRALSLLSSPPTETREIGLSHMVQPDPVAPAQPSLIPNLHYNSLGMEVEPVDSVLVADGSSSSNANLHCQGMFQMGPDGSSASGTHQTISFAWE</sequence>
<dbReference type="GO" id="GO:0008270">
    <property type="term" value="F:zinc ion binding"/>
    <property type="evidence" value="ECO:0007669"/>
    <property type="project" value="UniProtKB-KW"/>
</dbReference>
<evidence type="ECO:0000256" key="7">
    <source>
        <dbReference type="ARBA" id="ARBA00023163"/>
    </source>
</evidence>
<keyword evidence="8" id="KW-0539">Nucleus</keyword>
<dbReference type="PROSITE" id="PS51141">
    <property type="entry name" value="ZF_SBP"/>
    <property type="match status" value="1"/>
</dbReference>
<keyword evidence="2" id="KW-0479">Metal-binding</keyword>
<dbReference type="InterPro" id="IPR044817">
    <property type="entry name" value="SBP-like"/>
</dbReference>
<dbReference type="InterPro" id="IPR036893">
    <property type="entry name" value="SBP_sf"/>
</dbReference>
<keyword evidence="7" id="KW-0804">Transcription</keyword>
<evidence type="ECO:0000256" key="3">
    <source>
        <dbReference type="ARBA" id="ARBA00022771"/>
    </source>
</evidence>
<dbReference type="GO" id="GO:0005634">
    <property type="term" value="C:nucleus"/>
    <property type="evidence" value="ECO:0007669"/>
    <property type="project" value="UniProtKB-SubCell"/>
</dbReference>
<protein>
    <recommendedName>
        <fullName evidence="11">SBP-type domain-containing protein</fullName>
    </recommendedName>
</protein>
<evidence type="ECO:0000256" key="4">
    <source>
        <dbReference type="ARBA" id="ARBA00022833"/>
    </source>
</evidence>
<dbReference type="AlphaFoldDB" id="A0AAP0RGE6"/>
<evidence type="ECO:0000256" key="5">
    <source>
        <dbReference type="ARBA" id="ARBA00023015"/>
    </source>
</evidence>
<dbReference type="Proteomes" id="UP001415857">
    <property type="component" value="Unassembled WGS sequence"/>
</dbReference>